<proteinExistence type="predicted"/>
<dbReference type="InterPro" id="IPR027417">
    <property type="entry name" value="P-loop_NTPase"/>
</dbReference>
<dbReference type="Proteomes" id="UP001596353">
    <property type="component" value="Unassembled WGS sequence"/>
</dbReference>
<dbReference type="SUPFAM" id="SSF52540">
    <property type="entry name" value="P-loop containing nucleoside triphosphate hydrolases"/>
    <property type="match status" value="1"/>
</dbReference>
<dbReference type="Gene3D" id="3.40.50.300">
    <property type="entry name" value="P-loop containing nucleotide triphosphate hydrolases"/>
    <property type="match status" value="1"/>
</dbReference>
<evidence type="ECO:0000313" key="2">
    <source>
        <dbReference type="Proteomes" id="UP001596353"/>
    </source>
</evidence>
<accession>A0ABW2B5K8</accession>
<organism evidence="1 2">
    <name type="scientific">Sulfitobacter porphyrae</name>
    <dbReference type="NCBI Taxonomy" id="1246864"/>
    <lineage>
        <taxon>Bacteria</taxon>
        <taxon>Pseudomonadati</taxon>
        <taxon>Pseudomonadota</taxon>
        <taxon>Alphaproteobacteria</taxon>
        <taxon>Rhodobacterales</taxon>
        <taxon>Roseobacteraceae</taxon>
        <taxon>Sulfitobacter</taxon>
    </lineage>
</organism>
<reference evidence="2" key="1">
    <citation type="journal article" date="2019" name="Int. J. Syst. Evol. Microbiol.">
        <title>The Global Catalogue of Microorganisms (GCM) 10K type strain sequencing project: providing services to taxonomists for standard genome sequencing and annotation.</title>
        <authorList>
            <consortium name="The Broad Institute Genomics Platform"/>
            <consortium name="The Broad Institute Genome Sequencing Center for Infectious Disease"/>
            <person name="Wu L."/>
            <person name="Ma J."/>
        </authorList>
    </citation>
    <scope>NUCLEOTIDE SEQUENCE [LARGE SCALE GENOMIC DNA]</scope>
    <source>
        <strain evidence="2">CCUG 66188</strain>
    </source>
</reference>
<gene>
    <name evidence="1" type="ORF">ACFQFQ_17400</name>
</gene>
<dbReference type="EMBL" id="JBHSWG010000001">
    <property type="protein sequence ID" value="MFC6760862.1"/>
    <property type="molecule type" value="Genomic_DNA"/>
</dbReference>
<keyword evidence="2" id="KW-1185">Reference proteome</keyword>
<name>A0ABW2B5K8_9RHOB</name>
<comment type="caution">
    <text evidence="1">The sequence shown here is derived from an EMBL/GenBank/DDBJ whole genome shotgun (WGS) entry which is preliminary data.</text>
</comment>
<evidence type="ECO:0000313" key="1">
    <source>
        <dbReference type="EMBL" id="MFC6760862.1"/>
    </source>
</evidence>
<sequence>MSAAEFARRVAEGAFVLHWQAHGLCYGIPAGVVDVMARGQDVLANLSRSVLPLAQARFDRFEVLSLTATPEVLEARLRARRRESAAEIETRLARADFALPEGISAARIDNSGALRATITRGLAALYPARA</sequence>
<protein>
    <submittedName>
        <fullName evidence="1">Phosphonate metabolism protein/1,5-bisphosphokinase (PRPP-forming) PhnN</fullName>
    </submittedName>
</protein>